<dbReference type="AlphaFoldDB" id="A0A382FVR6"/>
<gene>
    <name evidence="1" type="ORF">METZ01_LOCUS219509</name>
</gene>
<protein>
    <submittedName>
        <fullName evidence="1">Uncharacterized protein</fullName>
    </submittedName>
</protein>
<name>A0A382FVR6_9ZZZZ</name>
<organism evidence="1">
    <name type="scientific">marine metagenome</name>
    <dbReference type="NCBI Taxonomy" id="408172"/>
    <lineage>
        <taxon>unclassified sequences</taxon>
        <taxon>metagenomes</taxon>
        <taxon>ecological metagenomes</taxon>
    </lineage>
</organism>
<proteinExistence type="predicted"/>
<evidence type="ECO:0000313" key="1">
    <source>
        <dbReference type="EMBL" id="SVB66655.1"/>
    </source>
</evidence>
<accession>A0A382FVR6</accession>
<sequence length="272" mass="31815">MTEDPEEEIAIEVDDPLSKAISRFNIDGSVPKIAYHPAPARRWNAPWQFMSDFDIPVVLFCDDLDNNQGAPDRDGQGSYYPDLLKIEHVAIDGQVIKDENCSAHYDPSLIYDNRLIYRTCSANDGIHDFPFIDIFYTDYRFGILTPNADRIPRCEEYDTRDEEYPTHVNKDEVVREIVEYCYHIKDGGLLIVENWIMDDLERRIPNIRFEVDGRRASNRFGRISIEYLGEYRLKTGESPERDKVEVFKIHSEVKFEKPDNFLAKCFVDINWD</sequence>
<dbReference type="EMBL" id="UINC01051924">
    <property type="protein sequence ID" value="SVB66655.1"/>
    <property type="molecule type" value="Genomic_DNA"/>
</dbReference>
<reference evidence="1" key="1">
    <citation type="submission" date="2018-05" db="EMBL/GenBank/DDBJ databases">
        <authorList>
            <person name="Lanie J.A."/>
            <person name="Ng W.-L."/>
            <person name="Kazmierczak K.M."/>
            <person name="Andrzejewski T.M."/>
            <person name="Davidsen T.M."/>
            <person name="Wayne K.J."/>
            <person name="Tettelin H."/>
            <person name="Glass J.I."/>
            <person name="Rusch D."/>
            <person name="Podicherti R."/>
            <person name="Tsui H.-C.T."/>
            <person name="Winkler M.E."/>
        </authorList>
    </citation>
    <scope>NUCLEOTIDE SEQUENCE</scope>
</reference>